<proteinExistence type="predicted"/>
<dbReference type="InterPro" id="IPR050300">
    <property type="entry name" value="GDXG_lipolytic_enzyme"/>
</dbReference>
<dbReference type="InterPro" id="IPR001375">
    <property type="entry name" value="Peptidase_S9_cat"/>
</dbReference>
<protein>
    <submittedName>
        <fullName evidence="3">Alpha/beta hydrolase</fullName>
    </submittedName>
</protein>
<dbReference type="PANTHER" id="PTHR48081:SF6">
    <property type="entry name" value="PEPTIDASE S9 PROLYL OLIGOPEPTIDASE CATALYTIC DOMAIN-CONTAINING PROTEIN"/>
    <property type="match status" value="1"/>
</dbReference>
<dbReference type="RefSeq" id="WP_150077861.1">
    <property type="nucleotide sequence ID" value="NZ_VWOX01000010.1"/>
</dbReference>
<comment type="caution">
    <text evidence="3">The sequence shown here is derived from an EMBL/GenBank/DDBJ whole genome shotgun (WGS) entry which is preliminary data.</text>
</comment>
<dbReference type="AlphaFoldDB" id="A0A5M6D8H1"/>
<dbReference type="SUPFAM" id="SSF53474">
    <property type="entry name" value="alpha/beta-Hydrolases"/>
    <property type="match status" value="1"/>
</dbReference>
<evidence type="ECO:0000256" key="1">
    <source>
        <dbReference type="ARBA" id="ARBA00022801"/>
    </source>
</evidence>
<evidence type="ECO:0000313" key="3">
    <source>
        <dbReference type="EMBL" id="KAA5541475.1"/>
    </source>
</evidence>
<accession>A0A5M6D8H1</accession>
<gene>
    <name evidence="3" type="ORF">FYK55_18100</name>
</gene>
<dbReference type="Proteomes" id="UP000324479">
    <property type="component" value="Unassembled WGS sequence"/>
</dbReference>
<keyword evidence="4" id="KW-1185">Reference proteome</keyword>
<dbReference type="InterPro" id="IPR029058">
    <property type="entry name" value="AB_hydrolase_fold"/>
</dbReference>
<feature type="domain" description="Peptidase S9 prolyl oligopeptidase catalytic" evidence="2">
    <location>
        <begin position="154"/>
        <end position="290"/>
    </location>
</feature>
<dbReference type="GO" id="GO:0008236">
    <property type="term" value="F:serine-type peptidase activity"/>
    <property type="evidence" value="ECO:0007669"/>
    <property type="project" value="InterPro"/>
</dbReference>
<evidence type="ECO:0000259" key="2">
    <source>
        <dbReference type="Pfam" id="PF00326"/>
    </source>
</evidence>
<name>A0A5M6D8H1_9BACT</name>
<evidence type="ECO:0000313" key="4">
    <source>
        <dbReference type="Proteomes" id="UP000324479"/>
    </source>
</evidence>
<keyword evidence="1 3" id="KW-0378">Hydrolase</keyword>
<sequence>MIRTLTTLFVLINFLLVLPVAGQESVVNVWPGDPPAWEAPEGAEADTTGPDGRQVAGRDVIRLGNVSTPQLYLYPAKDSETTVVICPGGGYSILAWDLEGTEIAEWFQKHGVSAAVLKYRVPTRNQSPRWKAPVQDIQRSVSMIRSGVFESLPSEHVGVLGFSAGGNATAHAATATERLYDAIDERDEASPVPDFAALIYAAYLNEGGKESMELADGLTVSKDTPPMFFAHAFDDRINCLGPIALFSKLKQNGIASALHVFSTGGHGFGGRDTGEAKDAWLSLCLAWMKDQQWVD</sequence>
<dbReference type="Gene3D" id="3.40.50.1820">
    <property type="entry name" value="alpha/beta hydrolase"/>
    <property type="match status" value="1"/>
</dbReference>
<dbReference type="EMBL" id="VWOX01000010">
    <property type="protein sequence ID" value="KAA5541475.1"/>
    <property type="molecule type" value="Genomic_DNA"/>
</dbReference>
<organism evidence="3 4">
    <name type="scientific">Roseiconus nitratireducens</name>
    <dbReference type="NCBI Taxonomy" id="2605748"/>
    <lineage>
        <taxon>Bacteria</taxon>
        <taxon>Pseudomonadati</taxon>
        <taxon>Planctomycetota</taxon>
        <taxon>Planctomycetia</taxon>
        <taxon>Pirellulales</taxon>
        <taxon>Pirellulaceae</taxon>
        <taxon>Roseiconus</taxon>
    </lineage>
</organism>
<reference evidence="3 4" key="1">
    <citation type="submission" date="2019-08" db="EMBL/GenBank/DDBJ databases">
        <authorList>
            <person name="Dhanesh K."/>
            <person name="Kumar G."/>
            <person name="Sasikala C."/>
            <person name="Venkata Ramana C."/>
        </authorList>
    </citation>
    <scope>NUCLEOTIDE SEQUENCE [LARGE SCALE GENOMIC DNA]</scope>
    <source>
        <strain evidence="3 4">JC645</strain>
    </source>
</reference>
<dbReference type="GO" id="GO:0006508">
    <property type="term" value="P:proteolysis"/>
    <property type="evidence" value="ECO:0007669"/>
    <property type="project" value="InterPro"/>
</dbReference>
<dbReference type="Pfam" id="PF00326">
    <property type="entry name" value="Peptidase_S9"/>
    <property type="match status" value="1"/>
</dbReference>
<dbReference type="PANTHER" id="PTHR48081">
    <property type="entry name" value="AB HYDROLASE SUPERFAMILY PROTEIN C4A8.06C"/>
    <property type="match status" value="1"/>
</dbReference>